<keyword evidence="2" id="KW-1185">Reference proteome</keyword>
<dbReference type="EMBL" id="JBBPBN010000059">
    <property type="protein sequence ID" value="KAK8987836.1"/>
    <property type="molecule type" value="Genomic_DNA"/>
</dbReference>
<dbReference type="Proteomes" id="UP001396334">
    <property type="component" value="Unassembled WGS sequence"/>
</dbReference>
<gene>
    <name evidence="1" type="ORF">V6N11_065442</name>
</gene>
<evidence type="ECO:0000313" key="2">
    <source>
        <dbReference type="Proteomes" id="UP001396334"/>
    </source>
</evidence>
<reference evidence="1 2" key="1">
    <citation type="journal article" date="2024" name="G3 (Bethesda)">
        <title>Genome assembly of Hibiscus sabdariffa L. provides insights into metabolisms of medicinal natural products.</title>
        <authorList>
            <person name="Kim T."/>
        </authorList>
    </citation>
    <scope>NUCLEOTIDE SEQUENCE [LARGE SCALE GENOMIC DNA]</scope>
    <source>
        <strain evidence="1">TK-2024</strain>
        <tissue evidence="1">Old leaves</tissue>
    </source>
</reference>
<accession>A0ABR2PHB9</accession>
<organism evidence="1 2">
    <name type="scientific">Hibiscus sabdariffa</name>
    <name type="common">roselle</name>
    <dbReference type="NCBI Taxonomy" id="183260"/>
    <lineage>
        <taxon>Eukaryota</taxon>
        <taxon>Viridiplantae</taxon>
        <taxon>Streptophyta</taxon>
        <taxon>Embryophyta</taxon>
        <taxon>Tracheophyta</taxon>
        <taxon>Spermatophyta</taxon>
        <taxon>Magnoliopsida</taxon>
        <taxon>eudicotyledons</taxon>
        <taxon>Gunneridae</taxon>
        <taxon>Pentapetalae</taxon>
        <taxon>rosids</taxon>
        <taxon>malvids</taxon>
        <taxon>Malvales</taxon>
        <taxon>Malvaceae</taxon>
        <taxon>Malvoideae</taxon>
        <taxon>Hibiscus</taxon>
    </lineage>
</organism>
<sequence length="159" mass="17392">MPLSLRIKCTAMPERNPIAALEPTSETAVHINITNTSSFEFISLQVIASSIPANKSRTPKSPMGNWCKIMTKDAPKAKPNTIFTVPRIATHPPLLPPNLYCPASPPAPWQHGMAPNQHPTKFIRPTVIETDVAENSFPGKRSDDNLHTAITEFSIDKGS</sequence>
<comment type="caution">
    <text evidence="1">The sequence shown here is derived from an EMBL/GenBank/DDBJ whole genome shotgun (WGS) entry which is preliminary data.</text>
</comment>
<proteinExistence type="predicted"/>
<name>A0ABR2PHB9_9ROSI</name>
<protein>
    <submittedName>
        <fullName evidence="1">Uncharacterized protein</fullName>
    </submittedName>
</protein>
<evidence type="ECO:0000313" key="1">
    <source>
        <dbReference type="EMBL" id="KAK8987836.1"/>
    </source>
</evidence>